<evidence type="ECO:0000313" key="1">
    <source>
        <dbReference type="EMBL" id="SNR22887.1"/>
    </source>
</evidence>
<evidence type="ECO:0000313" key="4">
    <source>
        <dbReference type="Proteomes" id="UP000292859"/>
    </source>
</evidence>
<dbReference type="RefSeq" id="WP_089386198.1">
    <property type="nucleotide sequence ID" value="NZ_FZNM01000001.1"/>
</dbReference>
<reference evidence="1" key="2">
    <citation type="submission" date="2017-06" db="EMBL/GenBank/DDBJ databases">
        <authorList>
            <person name="Kim H.J."/>
            <person name="Triplett B.A."/>
        </authorList>
    </citation>
    <scope>NUCLEOTIDE SEQUENCE [LARGE SCALE GENOMIC DNA]</scope>
    <source>
        <strain evidence="1">DSM 26170</strain>
    </source>
</reference>
<name>A0A238UML2_9RHOB</name>
<dbReference type="Pfam" id="PF05069">
    <property type="entry name" value="Phage_tail_S"/>
    <property type="match status" value="1"/>
</dbReference>
<sequence>MAGINISVTPDLSGARRLAELSAEDLETLVFAIGELMVTQTKTRIADEKTDPDGAPWAPWSDAYAATRSARHSLLVDVGNPGLLESIANHSTADAAIVGTNLVYGRVHQVGSDDGAIPARPYLGLSGENRREIEALVVDGLEGMLQ</sequence>
<dbReference type="InterPro" id="IPR006522">
    <property type="entry name" value="Phage_virion_morphogenesis"/>
</dbReference>
<reference evidence="3" key="1">
    <citation type="submission" date="2017-06" db="EMBL/GenBank/DDBJ databases">
        <authorList>
            <person name="Varghese N."/>
            <person name="Submissions S."/>
        </authorList>
    </citation>
    <scope>NUCLEOTIDE SEQUENCE [LARGE SCALE GENOMIC DNA]</scope>
    <source>
        <strain evidence="3">DSM 26170</strain>
    </source>
</reference>
<dbReference type="Proteomes" id="UP000292859">
    <property type="component" value="Unassembled WGS sequence"/>
</dbReference>
<keyword evidence="4" id="KW-1185">Reference proteome</keyword>
<dbReference type="NCBIfam" id="TIGR01635">
    <property type="entry name" value="tail_comp_S"/>
    <property type="match status" value="1"/>
</dbReference>
<dbReference type="Proteomes" id="UP000198409">
    <property type="component" value="Unassembled WGS sequence"/>
</dbReference>
<dbReference type="EMBL" id="SIRL01000001">
    <property type="protein sequence ID" value="TBN53135.1"/>
    <property type="molecule type" value="Genomic_DNA"/>
</dbReference>
<gene>
    <name evidence="2" type="ORF">EYF88_02770</name>
    <name evidence="1" type="ORF">SAMN06265378_10171</name>
</gene>
<reference evidence="2 4" key="3">
    <citation type="submission" date="2019-02" db="EMBL/GenBank/DDBJ databases">
        <authorList>
            <person name="Zhang G."/>
        </authorList>
    </citation>
    <scope>NUCLEOTIDE SEQUENCE [LARGE SCALE GENOMIC DNA]</scope>
    <source>
        <strain evidence="2 4">CMB17</strain>
    </source>
</reference>
<dbReference type="OrthoDB" id="2081253at2"/>
<protein>
    <submittedName>
        <fullName evidence="1">Phage virion morphogenesis (Putative tail completion) protein</fullName>
    </submittedName>
    <submittedName>
        <fullName evidence="2">Phage virion morphogenesis protein</fullName>
    </submittedName>
</protein>
<evidence type="ECO:0000313" key="2">
    <source>
        <dbReference type="EMBL" id="TBN53135.1"/>
    </source>
</evidence>
<proteinExistence type="predicted"/>
<dbReference type="AlphaFoldDB" id="A0A238UML2"/>
<evidence type="ECO:0000313" key="3">
    <source>
        <dbReference type="Proteomes" id="UP000198409"/>
    </source>
</evidence>
<dbReference type="EMBL" id="FZNM01000001">
    <property type="protein sequence ID" value="SNR22887.1"/>
    <property type="molecule type" value="Genomic_DNA"/>
</dbReference>
<accession>A0A238UML2</accession>
<organism evidence="1 3">
    <name type="scientific">Paracoccus sediminis</name>
    <dbReference type="NCBI Taxonomy" id="1214787"/>
    <lineage>
        <taxon>Bacteria</taxon>
        <taxon>Pseudomonadati</taxon>
        <taxon>Pseudomonadota</taxon>
        <taxon>Alphaproteobacteria</taxon>
        <taxon>Rhodobacterales</taxon>
        <taxon>Paracoccaceae</taxon>
        <taxon>Paracoccus</taxon>
    </lineage>
</organism>